<proteinExistence type="predicted"/>
<evidence type="ECO:0000313" key="1">
    <source>
        <dbReference type="EMBL" id="CAA9337610.1"/>
    </source>
</evidence>
<dbReference type="AlphaFoldDB" id="A0A6J4LNJ5"/>
<reference evidence="1" key="1">
    <citation type="submission" date="2020-02" db="EMBL/GenBank/DDBJ databases">
        <authorList>
            <person name="Meier V. D."/>
        </authorList>
    </citation>
    <scope>NUCLEOTIDE SEQUENCE</scope>
    <source>
        <strain evidence="1">AVDCRST_MAG68</strain>
    </source>
</reference>
<sequence length="47" mass="5311">GDAFFSVSLYLCVSVSLCEPRRPGNGPEARVYVPHRASLVYRRPEQM</sequence>
<feature type="non-terminal residue" evidence="1">
    <location>
        <position position="47"/>
    </location>
</feature>
<feature type="non-terminal residue" evidence="1">
    <location>
        <position position="1"/>
    </location>
</feature>
<name>A0A6J4LNJ5_9BACT</name>
<protein>
    <submittedName>
        <fullName evidence="1">Uncharacterized protein</fullName>
    </submittedName>
</protein>
<organism evidence="1">
    <name type="scientific">uncultured Gemmatimonadota bacterium</name>
    <dbReference type="NCBI Taxonomy" id="203437"/>
    <lineage>
        <taxon>Bacteria</taxon>
        <taxon>Pseudomonadati</taxon>
        <taxon>Gemmatimonadota</taxon>
        <taxon>environmental samples</taxon>
    </lineage>
</organism>
<dbReference type="EMBL" id="CADCTW010000133">
    <property type="protein sequence ID" value="CAA9337610.1"/>
    <property type="molecule type" value="Genomic_DNA"/>
</dbReference>
<accession>A0A6J4LNJ5</accession>
<gene>
    <name evidence="1" type="ORF">AVDCRST_MAG68-3443</name>
</gene>